<dbReference type="RefSeq" id="WP_120699252.1">
    <property type="nucleotide sequence ID" value="NZ_RBDX01000025.1"/>
</dbReference>
<protein>
    <submittedName>
        <fullName evidence="2">Uncharacterized protein</fullName>
    </submittedName>
</protein>
<evidence type="ECO:0000313" key="3">
    <source>
        <dbReference type="EMBL" id="RKN17538.1"/>
    </source>
</evidence>
<name>A0A3A9VXL2_9ACTN</name>
<reference evidence="4 5" key="1">
    <citation type="submission" date="2018-09" db="EMBL/GenBank/DDBJ databases">
        <title>Streptomyces sp. nov. DS1-2, an endophytic actinomycete isolated from roots of Dendrobium scabrilingue.</title>
        <authorList>
            <person name="Kuncharoen N."/>
            <person name="Kudo T."/>
            <person name="Ohkuma M."/>
            <person name="Yuki M."/>
            <person name="Tanasupawat S."/>
        </authorList>
    </citation>
    <scope>NUCLEOTIDE SEQUENCE [LARGE SCALE GENOMIC DNA]</scope>
    <source>
        <strain evidence="2 5">AZ1-7</strain>
        <strain evidence="3 4">DS1-2</strain>
    </source>
</reference>
<evidence type="ECO:0000313" key="5">
    <source>
        <dbReference type="Proteomes" id="UP000275024"/>
    </source>
</evidence>
<sequence>MSDQDPSQAEGERENDDQTEPRHRGQPHPRRPPSQAEGERNKNNGFPRDAGPRRNGGRPRR</sequence>
<organism evidence="2 5">
    <name type="scientific">Streptomyces radicis</name>
    <dbReference type="NCBI Taxonomy" id="1750517"/>
    <lineage>
        <taxon>Bacteria</taxon>
        <taxon>Bacillati</taxon>
        <taxon>Actinomycetota</taxon>
        <taxon>Actinomycetes</taxon>
        <taxon>Kitasatosporales</taxon>
        <taxon>Streptomycetaceae</taxon>
        <taxon>Streptomyces</taxon>
    </lineage>
</organism>
<feature type="region of interest" description="Disordered" evidence="1">
    <location>
        <begin position="1"/>
        <end position="61"/>
    </location>
</feature>
<accession>A0A3A9VXL2</accession>
<dbReference type="Proteomes" id="UP000268652">
    <property type="component" value="Unassembled WGS sequence"/>
</dbReference>
<keyword evidence="4" id="KW-1185">Reference proteome</keyword>
<gene>
    <name evidence="3" type="ORF">D7318_23895</name>
    <name evidence="2" type="ORF">D7319_24530</name>
</gene>
<evidence type="ECO:0000313" key="2">
    <source>
        <dbReference type="EMBL" id="RKN05698.1"/>
    </source>
</evidence>
<evidence type="ECO:0000313" key="4">
    <source>
        <dbReference type="Proteomes" id="UP000268652"/>
    </source>
</evidence>
<proteinExistence type="predicted"/>
<dbReference type="Proteomes" id="UP000275024">
    <property type="component" value="Unassembled WGS sequence"/>
</dbReference>
<dbReference type="AlphaFoldDB" id="A0A3A9VXL2"/>
<dbReference type="EMBL" id="RBDY01000023">
    <property type="protein sequence ID" value="RKN17538.1"/>
    <property type="molecule type" value="Genomic_DNA"/>
</dbReference>
<evidence type="ECO:0000256" key="1">
    <source>
        <dbReference type="SAM" id="MobiDB-lite"/>
    </source>
</evidence>
<dbReference type="EMBL" id="RBDX01000025">
    <property type="protein sequence ID" value="RKN05698.1"/>
    <property type="molecule type" value="Genomic_DNA"/>
</dbReference>
<comment type="caution">
    <text evidence="2">The sequence shown here is derived from an EMBL/GenBank/DDBJ whole genome shotgun (WGS) entry which is preliminary data.</text>
</comment>